<feature type="chain" id="PRO_5033038111" description="ATP synthase subunit b" evidence="15">
    <location>
        <begin position="21"/>
        <end position="200"/>
    </location>
</feature>
<evidence type="ECO:0000256" key="13">
    <source>
        <dbReference type="HAMAP-Rule" id="MF_01398"/>
    </source>
</evidence>
<dbReference type="Proteomes" id="UP000548582">
    <property type="component" value="Unassembled WGS sequence"/>
</dbReference>
<evidence type="ECO:0000256" key="12">
    <source>
        <dbReference type="ARBA" id="ARBA00037847"/>
    </source>
</evidence>
<evidence type="ECO:0000256" key="2">
    <source>
        <dbReference type="ARBA" id="ARBA00022448"/>
    </source>
</evidence>
<reference evidence="16 17" key="1">
    <citation type="submission" date="2020-03" db="EMBL/GenBank/DDBJ databases">
        <authorList>
            <person name="Sun Q."/>
        </authorList>
    </citation>
    <scope>NUCLEOTIDE SEQUENCE [LARGE SCALE GENOMIC DNA]</scope>
    <source>
        <strain evidence="16 17">JC162</strain>
    </source>
</reference>
<evidence type="ECO:0000256" key="1">
    <source>
        <dbReference type="ARBA" id="ARBA00005513"/>
    </source>
</evidence>
<gene>
    <name evidence="13" type="primary">atpF</name>
    <name evidence="16" type="ORF">GWK16_15535</name>
</gene>
<dbReference type="InterPro" id="IPR002146">
    <property type="entry name" value="ATP_synth_b/b'su_bac/chlpt"/>
</dbReference>
<evidence type="ECO:0000256" key="9">
    <source>
        <dbReference type="ARBA" id="ARBA00023310"/>
    </source>
</evidence>
<keyword evidence="8 13" id="KW-0472">Membrane</keyword>
<dbReference type="AlphaFoldDB" id="A0A848EGE5"/>
<keyword evidence="7 13" id="KW-0406">Ion transport</keyword>
<comment type="subunit">
    <text evidence="13">F-type ATPases have 2 components, F(1) - the catalytic core - and F(0) - the membrane proton channel. F(1) has five subunits: alpha(3), beta(3), gamma(1), delta(1), epsilon(1). F(0) has three main subunits: a(1), b(2) and c(10-14). The alpha and beta chains form an alternating ring which encloses part of the gamma chain. F(1) is attached to F(0) by a central stalk formed by the gamma and epsilon chains, while a peripheral stalk is formed by the delta and b chains.</text>
</comment>
<dbReference type="PANTHER" id="PTHR33445:SF1">
    <property type="entry name" value="ATP SYNTHASE SUBUNIT B"/>
    <property type="match status" value="1"/>
</dbReference>
<dbReference type="Pfam" id="PF00430">
    <property type="entry name" value="ATP-synt_B"/>
    <property type="match status" value="1"/>
</dbReference>
<feature type="transmembrane region" description="Helical" evidence="13">
    <location>
        <begin position="49"/>
        <end position="68"/>
    </location>
</feature>
<keyword evidence="15" id="KW-0732">Signal</keyword>
<evidence type="ECO:0000256" key="10">
    <source>
        <dbReference type="ARBA" id="ARBA00025198"/>
    </source>
</evidence>
<dbReference type="GO" id="GO:0045259">
    <property type="term" value="C:proton-transporting ATP synthase complex"/>
    <property type="evidence" value="ECO:0007669"/>
    <property type="project" value="UniProtKB-KW"/>
</dbReference>
<proteinExistence type="inferred from homology"/>
<keyword evidence="5 13" id="KW-0375">Hydrogen ion transport</keyword>
<dbReference type="PANTHER" id="PTHR33445">
    <property type="entry name" value="ATP SYNTHASE SUBUNIT B', CHLOROPLASTIC"/>
    <property type="match status" value="1"/>
</dbReference>
<organism evidence="16 17">
    <name type="scientific">Neoroseomonas marina</name>
    <dbReference type="NCBI Taxonomy" id="1232220"/>
    <lineage>
        <taxon>Bacteria</taxon>
        <taxon>Pseudomonadati</taxon>
        <taxon>Pseudomonadota</taxon>
        <taxon>Alphaproteobacteria</taxon>
        <taxon>Acetobacterales</taxon>
        <taxon>Acetobacteraceae</taxon>
        <taxon>Neoroseomonas</taxon>
    </lineage>
</organism>
<keyword evidence="2 13" id="KW-0813">Transport</keyword>
<keyword evidence="9 13" id="KW-0066">ATP synthesis</keyword>
<evidence type="ECO:0000256" key="4">
    <source>
        <dbReference type="ARBA" id="ARBA00022692"/>
    </source>
</evidence>
<keyword evidence="13" id="KW-1003">Cell membrane</keyword>
<dbReference type="GO" id="GO:0005886">
    <property type="term" value="C:plasma membrane"/>
    <property type="evidence" value="ECO:0007669"/>
    <property type="project" value="UniProtKB-SubCell"/>
</dbReference>
<keyword evidence="3 13" id="KW-0138">CF(0)</keyword>
<dbReference type="GO" id="GO:0046961">
    <property type="term" value="F:proton-transporting ATPase activity, rotational mechanism"/>
    <property type="evidence" value="ECO:0007669"/>
    <property type="project" value="TreeGrafter"/>
</dbReference>
<keyword evidence="6 13" id="KW-1133">Transmembrane helix</keyword>
<accession>A0A848EGE5</accession>
<comment type="function">
    <text evidence="11">Component of the F(0) channel, it forms part of the peripheral stalk, linking F(1) to F(0). The b'-subunit is a diverged and duplicated form of b found in plants and photosynthetic bacteria.</text>
</comment>
<evidence type="ECO:0000256" key="14">
    <source>
        <dbReference type="RuleBase" id="RU003848"/>
    </source>
</evidence>
<keyword evidence="4 13" id="KW-0812">Transmembrane</keyword>
<evidence type="ECO:0000256" key="8">
    <source>
        <dbReference type="ARBA" id="ARBA00023136"/>
    </source>
</evidence>
<protein>
    <recommendedName>
        <fullName evidence="13">ATP synthase subunit b</fullName>
    </recommendedName>
    <alternativeName>
        <fullName evidence="13">ATP synthase F(0) sector subunit b</fullName>
    </alternativeName>
    <alternativeName>
        <fullName evidence="13">ATPase subunit I</fullName>
    </alternativeName>
    <alternativeName>
        <fullName evidence="13">F-type ATPase subunit b</fullName>
        <shortName evidence="13">F-ATPase subunit b</shortName>
    </alternativeName>
</protein>
<dbReference type="HAMAP" id="MF_01398">
    <property type="entry name" value="ATP_synth_b_bprime"/>
    <property type="match status" value="1"/>
</dbReference>
<dbReference type="GO" id="GO:0046933">
    <property type="term" value="F:proton-transporting ATP synthase activity, rotational mechanism"/>
    <property type="evidence" value="ECO:0007669"/>
    <property type="project" value="UniProtKB-UniRule"/>
</dbReference>
<evidence type="ECO:0000313" key="16">
    <source>
        <dbReference type="EMBL" id="NMJ42659.1"/>
    </source>
</evidence>
<sequence>MRRVTLLAALAATLPTIAMAASSSAVPVEGMPQLAFGHPEQGRLLVGQVVWLLLIFAALYFLMAKIALPRVGAVIENRHARIAADLEAAQAAKAEADGAMAAHRAATEAARGEARAAVASAVQAAQADSDAKAAALNARLNAQIAEAEARIEAARASAMGAIRGVATDTAEALVAKLVGRADRAAIDTAVGAALTAQGRA</sequence>
<keyword evidence="17" id="KW-1185">Reference proteome</keyword>
<evidence type="ECO:0000256" key="7">
    <source>
        <dbReference type="ARBA" id="ARBA00023065"/>
    </source>
</evidence>
<comment type="caution">
    <text evidence="16">The sequence shown here is derived from an EMBL/GenBank/DDBJ whole genome shotgun (WGS) entry which is preliminary data.</text>
</comment>
<evidence type="ECO:0000313" key="17">
    <source>
        <dbReference type="Proteomes" id="UP000548582"/>
    </source>
</evidence>
<name>A0A848EGE5_9PROT</name>
<dbReference type="GO" id="GO:0012505">
    <property type="term" value="C:endomembrane system"/>
    <property type="evidence" value="ECO:0007669"/>
    <property type="project" value="UniProtKB-SubCell"/>
</dbReference>
<feature type="signal peptide" evidence="15">
    <location>
        <begin position="1"/>
        <end position="20"/>
    </location>
</feature>
<dbReference type="InterPro" id="IPR050059">
    <property type="entry name" value="ATP_synthase_B_chain"/>
</dbReference>
<evidence type="ECO:0000256" key="15">
    <source>
        <dbReference type="SAM" id="SignalP"/>
    </source>
</evidence>
<evidence type="ECO:0000256" key="5">
    <source>
        <dbReference type="ARBA" id="ARBA00022781"/>
    </source>
</evidence>
<comment type="subcellular location">
    <subcellularLocation>
        <location evidence="13">Cell membrane</location>
        <topology evidence="13">Single-pass membrane protein</topology>
    </subcellularLocation>
    <subcellularLocation>
        <location evidence="12">Endomembrane system</location>
        <topology evidence="12">Single-pass membrane protein</topology>
    </subcellularLocation>
</comment>
<evidence type="ECO:0000256" key="6">
    <source>
        <dbReference type="ARBA" id="ARBA00022989"/>
    </source>
</evidence>
<dbReference type="EMBL" id="JABBKX010000005">
    <property type="protein sequence ID" value="NMJ42659.1"/>
    <property type="molecule type" value="Genomic_DNA"/>
</dbReference>
<dbReference type="RefSeq" id="WP_170054892.1">
    <property type="nucleotide sequence ID" value="NZ_JABBKX010000005.1"/>
</dbReference>
<comment type="function">
    <text evidence="10 13">F(1)F(0) ATP synthase produces ATP from ADP in the presence of a proton or sodium gradient. F-type ATPases consist of two structural domains, F(1) containing the extramembraneous catalytic core and F(0) containing the membrane proton channel, linked together by a central stalk and a peripheral stalk. During catalysis, ATP synthesis in the catalytic domain of F(1) is coupled via a rotary mechanism of the central stalk subunits to proton translocation.</text>
</comment>
<evidence type="ECO:0000256" key="3">
    <source>
        <dbReference type="ARBA" id="ARBA00022547"/>
    </source>
</evidence>
<evidence type="ECO:0000256" key="11">
    <source>
        <dbReference type="ARBA" id="ARBA00025614"/>
    </source>
</evidence>
<comment type="similarity">
    <text evidence="1 13 14">Belongs to the ATPase B chain family.</text>
</comment>